<dbReference type="EMBL" id="RKRA01000001">
    <property type="protein sequence ID" value="RPF28063.1"/>
    <property type="molecule type" value="Genomic_DNA"/>
</dbReference>
<dbReference type="InterPro" id="IPR004378">
    <property type="entry name" value="F420H2_quin_Rdtase"/>
</dbReference>
<dbReference type="Proteomes" id="UP000280726">
    <property type="component" value="Unassembled WGS sequence"/>
</dbReference>
<dbReference type="RefSeq" id="WP_246006121.1">
    <property type="nucleotide sequence ID" value="NZ_RKRA01000001.1"/>
</dbReference>
<dbReference type="GO" id="GO:0016491">
    <property type="term" value="F:oxidoreductase activity"/>
    <property type="evidence" value="ECO:0007669"/>
    <property type="project" value="InterPro"/>
</dbReference>
<proteinExistence type="predicted"/>
<keyword evidence="2" id="KW-1185">Reference proteome</keyword>
<name>A0A3N4Z6V9_9MICO</name>
<comment type="caution">
    <text evidence="1">The sequence shown here is derived from an EMBL/GenBank/DDBJ whole genome shotgun (WGS) entry which is preliminary data.</text>
</comment>
<sequence>MSPLPRALARANRHVLNKVMSRLAPHLPGFALLTHVGRTSGRAYTIPVNVFRDDDGAYRFALTYGRGAQWVRNVLAAGGCTVSVRGRRATLVRPRLEHDPDRAWAPPLVRVLLGVVDVPDCLVLEEKR</sequence>
<organism evidence="1 2">
    <name type="scientific">Georgenia muralis</name>
    <dbReference type="NCBI Taxonomy" id="154117"/>
    <lineage>
        <taxon>Bacteria</taxon>
        <taxon>Bacillati</taxon>
        <taxon>Actinomycetota</taxon>
        <taxon>Actinomycetes</taxon>
        <taxon>Micrococcales</taxon>
        <taxon>Bogoriellaceae</taxon>
        <taxon>Georgenia</taxon>
    </lineage>
</organism>
<dbReference type="Pfam" id="PF04075">
    <property type="entry name" value="F420H2_quin_red"/>
    <property type="match status" value="1"/>
</dbReference>
<reference evidence="1 2" key="1">
    <citation type="submission" date="2018-11" db="EMBL/GenBank/DDBJ databases">
        <title>Sequencing the genomes of 1000 actinobacteria strains.</title>
        <authorList>
            <person name="Klenk H.-P."/>
        </authorList>
    </citation>
    <scope>NUCLEOTIDE SEQUENCE [LARGE SCALE GENOMIC DNA]</scope>
    <source>
        <strain evidence="1 2">DSM 14418</strain>
    </source>
</reference>
<dbReference type="InterPro" id="IPR012349">
    <property type="entry name" value="Split_barrel_FMN-bd"/>
</dbReference>
<dbReference type="Gene3D" id="2.30.110.10">
    <property type="entry name" value="Electron Transport, Fmn-binding Protein, Chain A"/>
    <property type="match status" value="1"/>
</dbReference>
<evidence type="ECO:0000313" key="2">
    <source>
        <dbReference type="Proteomes" id="UP000280726"/>
    </source>
</evidence>
<dbReference type="NCBIfam" id="TIGR00026">
    <property type="entry name" value="hi_GC_TIGR00026"/>
    <property type="match status" value="1"/>
</dbReference>
<protein>
    <submittedName>
        <fullName evidence="1">Deazaflavin-dependent oxidoreductase (Nitroreductase family)</fullName>
    </submittedName>
</protein>
<dbReference type="AlphaFoldDB" id="A0A3N4Z6V9"/>
<gene>
    <name evidence="1" type="ORF">EDD32_2572</name>
</gene>
<evidence type="ECO:0000313" key="1">
    <source>
        <dbReference type="EMBL" id="RPF28063.1"/>
    </source>
</evidence>
<accession>A0A3N4Z6V9</accession>